<accession>A0AAN7AZ40</accession>
<comment type="caution">
    <text evidence="4">The sequence shown here is derived from an EMBL/GenBank/DDBJ whole genome shotgun (WGS) entry which is preliminary data.</text>
</comment>
<feature type="region of interest" description="Disordered" evidence="2">
    <location>
        <begin position="258"/>
        <end position="325"/>
    </location>
</feature>
<reference evidence="4" key="1">
    <citation type="journal article" date="2023" name="Mol. Phylogenet. Evol.">
        <title>Genome-scale phylogeny and comparative genomics of the fungal order Sordariales.</title>
        <authorList>
            <person name="Hensen N."/>
            <person name="Bonometti L."/>
            <person name="Westerberg I."/>
            <person name="Brannstrom I.O."/>
            <person name="Guillou S."/>
            <person name="Cros-Aarteil S."/>
            <person name="Calhoun S."/>
            <person name="Haridas S."/>
            <person name="Kuo A."/>
            <person name="Mondo S."/>
            <person name="Pangilinan J."/>
            <person name="Riley R."/>
            <person name="LaButti K."/>
            <person name="Andreopoulos B."/>
            <person name="Lipzen A."/>
            <person name="Chen C."/>
            <person name="Yan M."/>
            <person name="Daum C."/>
            <person name="Ng V."/>
            <person name="Clum A."/>
            <person name="Steindorff A."/>
            <person name="Ohm R.A."/>
            <person name="Martin F."/>
            <person name="Silar P."/>
            <person name="Natvig D.O."/>
            <person name="Lalanne C."/>
            <person name="Gautier V."/>
            <person name="Ament-Velasquez S.L."/>
            <person name="Kruys A."/>
            <person name="Hutchinson M.I."/>
            <person name="Powell A.J."/>
            <person name="Barry K."/>
            <person name="Miller A.N."/>
            <person name="Grigoriev I.V."/>
            <person name="Debuchy R."/>
            <person name="Gladieux P."/>
            <person name="Hiltunen Thoren M."/>
            <person name="Johannesson H."/>
        </authorList>
    </citation>
    <scope>NUCLEOTIDE SEQUENCE</scope>
    <source>
        <strain evidence="4">PSN293</strain>
    </source>
</reference>
<dbReference type="Gene3D" id="4.10.240.10">
    <property type="entry name" value="Zn(2)-C6 fungal-type DNA-binding domain"/>
    <property type="match status" value="1"/>
</dbReference>
<dbReference type="GO" id="GO:0000981">
    <property type="term" value="F:DNA-binding transcription factor activity, RNA polymerase II-specific"/>
    <property type="evidence" value="ECO:0007669"/>
    <property type="project" value="InterPro"/>
</dbReference>
<name>A0AAN7AZ40_9PEZI</name>
<feature type="domain" description="Zn(2)-C6 fungal-type" evidence="3">
    <location>
        <begin position="17"/>
        <end position="52"/>
    </location>
</feature>
<dbReference type="SUPFAM" id="SSF57701">
    <property type="entry name" value="Zn2/Cys6 DNA-binding domain"/>
    <property type="match status" value="1"/>
</dbReference>
<dbReference type="GO" id="GO:0008270">
    <property type="term" value="F:zinc ion binding"/>
    <property type="evidence" value="ECO:0007669"/>
    <property type="project" value="InterPro"/>
</dbReference>
<feature type="compositionally biased region" description="Low complexity" evidence="2">
    <location>
        <begin position="265"/>
        <end position="296"/>
    </location>
</feature>
<organism evidence="4 5">
    <name type="scientific">Rhypophila decipiens</name>
    <dbReference type="NCBI Taxonomy" id="261697"/>
    <lineage>
        <taxon>Eukaryota</taxon>
        <taxon>Fungi</taxon>
        <taxon>Dikarya</taxon>
        <taxon>Ascomycota</taxon>
        <taxon>Pezizomycotina</taxon>
        <taxon>Sordariomycetes</taxon>
        <taxon>Sordariomycetidae</taxon>
        <taxon>Sordariales</taxon>
        <taxon>Naviculisporaceae</taxon>
        <taxon>Rhypophila</taxon>
    </lineage>
</organism>
<feature type="compositionally biased region" description="Polar residues" evidence="2">
    <location>
        <begin position="304"/>
        <end position="321"/>
    </location>
</feature>
<sequence length="387" mass="41722">MQADQAPTPGVSSGRSACDRCRGQKLRCLRENADPEGRCDRCSKADVAQCITSPVYHMRNYSVATDHPALPSPSHKRRRPADRPGDARDTGRPMPQQQNQGQSPTPPSAAPEATSTPFEWPSIDTFVPTSASDASSRSQAQGLLWPTYDEDTLRHPSLGNIGNIDLGIPNGSSAASSVPPNYATQSHNEEMSRINLDLATQLSRMIKGPPHVNLKTIIAPDCGKTNPSGMMTTPLEDLLTTTRQYLDLLGLIVETSRPRVPTNVSNPSQSSGSGWSYRDTGPSNASSTASTSPSSTDSHEESRYSWTGESPSVSTTTQASSAGGPHAPVDTSILLLILACYIHILRLNVALFAHIREYFQMVSESDNRTINPLPGLCGFGNFPLRRI</sequence>
<proteinExistence type="predicted"/>
<feature type="compositionally biased region" description="Basic and acidic residues" evidence="2">
    <location>
        <begin position="81"/>
        <end position="91"/>
    </location>
</feature>
<dbReference type="PROSITE" id="PS00463">
    <property type="entry name" value="ZN2_CY6_FUNGAL_1"/>
    <property type="match status" value="1"/>
</dbReference>
<evidence type="ECO:0000313" key="4">
    <source>
        <dbReference type="EMBL" id="KAK4206766.1"/>
    </source>
</evidence>
<dbReference type="InterPro" id="IPR001138">
    <property type="entry name" value="Zn2Cys6_DnaBD"/>
</dbReference>
<reference evidence="4" key="2">
    <citation type="submission" date="2023-05" db="EMBL/GenBank/DDBJ databases">
        <authorList>
            <consortium name="Lawrence Berkeley National Laboratory"/>
            <person name="Steindorff A."/>
            <person name="Hensen N."/>
            <person name="Bonometti L."/>
            <person name="Westerberg I."/>
            <person name="Brannstrom I.O."/>
            <person name="Guillou S."/>
            <person name="Cros-Aarteil S."/>
            <person name="Calhoun S."/>
            <person name="Haridas S."/>
            <person name="Kuo A."/>
            <person name="Mondo S."/>
            <person name="Pangilinan J."/>
            <person name="Riley R."/>
            <person name="Labutti K."/>
            <person name="Andreopoulos B."/>
            <person name="Lipzen A."/>
            <person name="Chen C."/>
            <person name="Yanf M."/>
            <person name="Daum C."/>
            <person name="Ng V."/>
            <person name="Clum A."/>
            <person name="Ohm R."/>
            <person name="Martin F."/>
            <person name="Silar P."/>
            <person name="Natvig D."/>
            <person name="Lalanne C."/>
            <person name="Gautier V."/>
            <person name="Ament-Velasquez S.L."/>
            <person name="Kruys A."/>
            <person name="Hutchinson M.I."/>
            <person name="Powell A.J."/>
            <person name="Barry K."/>
            <person name="Miller A.N."/>
            <person name="Grigoriev I.V."/>
            <person name="Debuchy R."/>
            <person name="Gladieux P."/>
            <person name="Thoren M.H."/>
            <person name="Johannesson H."/>
        </authorList>
    </citation>
    <scope>NUCLEOTIDE SEQUENCE</scope>
    <source>
        <strain evidence="4">PSN293</strain>
    </source>
</reference>
<keyword evidence="1" id="KW-0539">Nucleus</keyword>
<dbReference type="CDD" id="cd00067">
    <property type="entry name" value="GAL4"/>
    <property type="match status" value="1"/>
</dbReference>
<keyword evidence="5" id="KW-1185">Reference proteome</keyword>
<dbReference type="EMBL" id="MU858354">
    <property type="protein sequence ID" value="KAK4206766.1"/>
    <property type="molecule type" value="Genomic_DNA"/>
</dbReference>
<protein>
    <recommendedName>
        <fullName evidence="3">Zn(2)-C6 fungal-type domain-containing protein</fullName>
    </recommendedName>
</protein>
<evidence type="ECO:0000259" key="3">
    <source>
        <dbReference type="PROSITE" id="PS50048"/>
    </source>
</evidence>
<feature type="region of interest" description="Disordered" evidence="2">
    <location>
        <begin position="1"/>
        <end position="20"/>
    </location>
</feature>
<dbReference type="PROSITE" id="PS50048">
    <property type="entry name" value="ZN2_CY6_FUNGAL_2"/>
    <property type="match status" value="1"/>
</dbReference>
<feature type="region of interest" description="Disordered" evidence="2">
    <location>
        <begin position="65"/>
        <end position="138"/>
    </location>
</feature>
<evidence type="ECO:0000256" key="2">
    <source>
        <dbReference type="SAM" id="MobiDB-lite"/>
    </source>
</evidence>
<evidence type="ECO:0000313" key="5">
    <source>
        <dbReference type="Proteomes" id="UP001301769"/>
    </source>
</evidence>
<evidence type="ECO:0000256" key="1">
    <source>
        <dbReference type="ARBA" id="ARBA00023242"/>
    </source>
</evidence>
<dbReference type="Proteomes" id="UP001301769">
    <property type="component" value="Unassembled WGS sequence"/>
</dbReference>
<gene>
    <name evidence="4" type="ORF">QBC37DRAFT_457647</name>
</gene>
<dbReference type="InterPro" id="IPR036864">
    <property type="entry name" value="Zn2-C6_fun-type_DNA-bd_sf"/>
</dbReference>
<dbReference type="AlphaFoldDB" id="A0AAN7AZ40"/>